<keyword evidence="3" id="KW-1185">Reference proteome</keyword>
<feature type="compositionally biased region" description="Acidic residues" evidence="1">
    <location>
        <begin position="14"/>
        <end position="26"/>
    </location>
</feature>
<accession>A0ABP1P1Y3</accession>
<protein>
    <submittedName>
        <fullName evidence="2">Uncharacterized protein</fullName>
    </submittedName>
</protein>
<name>A0ABP1P1Y3_XYLVO</name>
<evidence type="ECO:0000313" key="2">
    <source>
        <dbReference type="EMBL" id="CAL7947299.1"/>
    </source>
</evidence>
<reference evidence="2 3" key="1">
    <citation type="submission" date="2024-08" db="EMBL/GenBank/DDBJ databases">
        <authorList>
            <person name="Will J Nash"/>
            <person name="Angela Man"/>
            <person name="Seanna McTaggart"/>
            <person name="Kendall Baker"/>
            <person name="Tom Barker"/>
            <person name="Leah Catchpole"/>
            <person name="Alex Durrant"/>
            <person name="Karim Gharbi"/>
            <person name="Naomi Irish"/>
            <person name="Gemy Kaithakottil"/>
            <person name="Debby Ku"/>
            <person name="Aaliyah Providence"/>
            <person name="Felix Shaw"/>
            <person name="David Swarbreck"/>
            <person name="Chris Watkins"/>
            <person name="Ann M. McCartney"/>
            <person name="Giulio Formenti"/>
            <person name="Alice Mouton"/>
            <person name="Noel Vella"/>
            <person name="Bjorn M von Reumont"/>
            <person name="Adriana Vella"/>
            <person name="Wilfried Haerty"/>
        </authorList>
    </citation>
    <scope>NUCLEOTIDE SEQUENCE [LARGE SCALE GENOMIC DNA]</scope>
</reference>
<dbReference type="EMBL" id="CAXAJV020001296">
    <property type="protein sequence ID" value="CAL7947299.1"/>
    <property type="molecule type" value="Genomic_DNA"/>
</dbReference>
<comment type="caution">
    <text evidence="2">The sequence shown here is derived from an EMBL/GenBank/DDBJ whole genome shotgun (WGS) entry which is preliminary data.</text>
</comment>
<evidence type="ECO:0000313" key="3">
    <source>
        <dbReference type="Proteomes" id="UP001642520"/>
    </source>
</evidence>
<sequence length="73" mass="8521">MFVADAQCMCDRSYEEDDAEDDEAEDTGYGQHRTRDLLKFSSGSPARSRTHLDQSYDNNEEHWNLSCFLHVHH</sequence>
<gene>
    <name evidence="2" type="ORF">XYLVIOL_LOCUS8265</name>
</gene>
<feature type="region of interest" description="Disordered" evidence="1">
    <location>
        <begin position="13"/>
        <end position="53"/>
    </location>
</feature>
<proteinExistence type="predicted"/>
<evidence type="ECO:0000256" key="1">
    <source>
        <dbReference type="SAM" id="MobiDB-lite"/>
    </source>
</evidence>
<dbReference type="Proteomes" id="UP001642520">
    <property type="component" value="Unassembled WGS sequence"/>
</dbReference>
<organism evidence="2 3">
    <name type="scientific">Xylocopa violacea</name>
    <name type="common">Violet carpenter bee</name>
    <name type="synonym">Apis violacea</name>
    <dbReference type="NCBI Taxonomy" id="135666"/>
    <lineage>
        <taxon>Eukaryota</taxon>
        <taxon>Metazoa</taxon>
        <taxon>Ecdysozoa</taxon>
        <taxon>Arthropoda</taxon>
        <taxon>Hexapoda</taxon>
        <taxon>Insecta</taxon>
        <taxon>Pterygota</taxon>
        <taxon>Neoptera</taxon>
        <taxon>Endopterygota</taxon>
        <taxon>Hymenoptera</taxon>
        <taxon>Apocrita</taxon>
        <taxon>Aculeata</taxon>
        <taxon>Apoidea</taxon>
        <taxon>Anthophila</taxon>
        <taxon>Apidae</taxon>
        <taxon>Xylocopa</taxon>
        <taxon>Xylocopa</taxon>
    </lineage>
</organism>